<dbReference type="Proteomes" id="UP000013776">
    <property type="component" value="Unassembled WGS sequence"/>
</dbReference>
<accession>R4XCC4</accession>
<reference evidence="2 3" key="1">
    <citation type="journal article" date="2013" name="MBio">
        <title>Genome sequencing of the plant pathogen Taphrina deformans, the causal agent of peach leaf curl.</title>
        <authorList>
            <person name="Cisse O.H."/>
            <person name="Almeida J.M.G.C.F."/>
            <person name="Fonseca A."/>
            <person name="Kumar A.A."/>
            <person name="Salojaervi J."/>
            <person name="Overmyer K."/>
            <person name="Hauser P.M."/>
            <person name="Pagni M."/>
        </authorList>
    </citation>
    <scope>NUCLEOTIDE SEQUENCE [LARGE SCALE GENOMIC DNA]</scope>
    <source>
        <strain evidence="3">PYCC 5710 / ATCC 11124 / CBS 356.35 / IMI 108563 / JCM 9778 / NBRC 8474</strain>
    </source>
</reference>
<feature type="compositionally biased region" description="Polar residues" evidence="1">
    <location>
        <begin position="318"/>
        <end position="327"/>
    </location>
</feature>
<evidence type="ECO:0000313" key="2">
    <source>
        <dbReference type="EMBL" id="CCG83471.1"/>
    </source>
</evidence>
<feature type="region of interest" description="Disordered" evidence="1">
    <location>
        <begin position="103"/>
        <end position="165"/>
    </location>
</feature>
<name>R4XCC4_TAPDE</name>
<dbReference type="VEuPathDB" id="FungiDB:TAPDE_003698"/>
<comment type="caution">
    <text evidence="2">The sequence shown here is derived from an EMBL/GenBank/DDBJ whole genome shotgun (WGS) entry which is preliminary data.</text>
</comment>
<dbReference type="EMBL" id="CAHR02000150">
    <property type="protein sequence ID" value="CCG83471.1"/>
    <property type="molecule type" value="Genomic_DNA"/>
</dbReference>
<dbReference type="AlphaFoldDB" id="R4XCC4"/>
<feature type="compositionally biased region" description="Polar residues" evidence="1">
    <location>
        <begin position="153"/>
        <end position="162"/>
    </location>
</feature>
<protein>
    <submittedName>
        <fullName evidence="2">Uncharacterized protein</fullName>
    </submittedName>
</protein>
<evidence type="ECO:0000313" key="3">
    <source>
        <dbReference type="Proteomes" id="UP000013776"/>
    </source>
</evidence>
<evidence type="ECO:0000256" key="1">
    <source>
        <dbReference type="SAM" id="MobiDB-lite"/>
    </source>
</evidence>
<sequence length="432" mass="49084">MDKVVEDQDFDALSEESFDFGHFHELDSDLDEPEVEDEVLDPFTAAQREELLEDDPEAVDLDWSARPYDDDKEAFTQKLISNAKTLKQLQESGGPTVEVEYELDSPPKVSPNKFSQASSGRAFPVSPEKRRVASQVSVSTDYSQQRGKVEQPLRSSQATQRDSTYRAYTQRRYNTLHGLDDEDLVHGKYHSFPSRLLKPFDFETCLLILDNTKLYSLNPDVSSDQTCIESLYNAENIMACPVFKILAQKDSRVLLEDFHKDDTAPCKVLALLPQPDAAINDSTHIRLSRFHFDHVPTVQAPHKKKSVTIVEEEDESFHPSTQSSQQDLFEDEPNPFPAAQGPASQKVLPSPMKRERVPTGRPRGSVLVITQYEVVDIIALREEWTREEELRQMYESEAQPLEVATQVTLGTDYSDPFVEHLDMQDFPVQESG</sequence>
<proteinExistence type="predicted"/>
<gene>
    <name evidence="2" type="ORF">TAPDE_003698</name>
</gene>
<feature type="compositionally biased region" description="Polar residues" evidence="1">
    <location>
        <begin position="134"/>
        <end position="146"/>
    </location>
</feature>
<keyword evidence="3" id="KW-1185">Reference proteome</keyword>
<organism evidence="2 3">
    <name type="scientific">Taphrina deformans (strain PYCC 5710 / ATCC 11124 / CBS 356.35 / IMI 108563 / JCM 9778 / NBRC 8474)</name>
    <name type="common">Peach leaf curl fungus</name>
    <name type="synonym">Lalaria deformans</name>
    <dbReference type="NCBI Taxonomy" id="1097556"/>
    <lineage>
        <taxon>Eukaryota</taxon>
        <taxon>Fungi</taxon>
        <taxon>Dikarya</taxon>
        <taxon>Ascomycota</taxon>
        <taxon>Taphrinomycotina</taxon>
        <taxon>Taphrinomycetes</taxon>
        <taxon>Taphrinales</taxon>
        <taxon>Taphrinaceae</taxon>
        <taxon>Taphrina</taxon>
    </lineage>
</organism>
<feature type="region of interest" description="Disordered" evidence="1">
    <location>
        <begin position="303"/>
        <end position="360"/>
    </location>
</feature>
<dbReference type="OrthoDB" id="10654740at2759"/>